<dbReference type="PANTHER" id="PTHR11895:SF7">
    <property type="entry name" value="GLUTAMYL-TRNA(GLN) AMIDOTRANSFERASE SUBUNIT A, MITOCHONDRIAL"/>
    <property type="match status" value="1"/>
</dbReference>
<dbReference type="SUPFAM" id="SSF75304">
    <property type="entry name" value="Amidase signature (AS) enzymes"/>
    <property type="match status" value="1"/>
</dbReference>
<sequence length="378" mass="39881">MSIFSQRISQGGQGYRVAVKDTIDVQGLPTIAGCQALEDALPAQENADVVNAALNAGCQLVGKTNLHELAYGMTGVNHWAGTPVNYHYPDLIPGGSSSGSAVAVAAGEADFSIGTDTGGSVRVPAACCGVYGLKPTFGRVSRRGVLPAETTLDCVGIFATSAKMLKTAMQVIDPSFEPTVLPKTIRLGRVDVAADPLISDTIDAFLSRLKYDTTPVVLSSFSDAFTAGMVVINAETWRACGDLLETGKVGEDVALRLANAANTTDDQLREAEVVRERFTKQVDEALQQVSVLVLPTLPAFPMSLADALAGKTDLSISALVRPFNLSGHPALSVPLQTADNRPVGLQLVGRKGEDEMLCELACVLSEFLPQQNNNSVEY</sequence>
<dbReference type="RefSeq" id="WP_091353835.1">
    <property type="nucleotide sequence ID" value="NZ_FOGB01000001.1"/>
</dbReference>
<comment type="similarity">
    <text evidence="1">Belongs to the amidase family.</text>
</comment>
<dbReference type="Gene3D" id="3.90.1300.10">
    <property type="entry name" value="Amidase signature (AS) domain"/>
    <property type="match status" value="1"/>
</dbReference>
<dbReference type="InterPro" id="IPR000120">
    <property type="entry name" value="Amidase"/>
</dbReference>
<evidence type="ECO:0000313" key="4">
    <source>
        <dbReference type="Proteomes" id="UP000198749"/>
    </source>
</evidence>
<dbReference type="PROSITE" id="PS00571">
    <property type="entry name" value="AMIDASES"/>
    <property type="match status" value="1"/>
</dbReference>
<dbReference type="Pfam" id="PF01425">
    <property type="entry name" value="Amidase"/>
    <property type="match status" value="2"/>
</dbReference>
<dbReference type="InterPro" id="IPR020556">
    <property type="entry name" value="Amidase_CS"/>
</dbReference>
<protein>
    <submittedName>
        <fullName evidence="3">Amidase</fullName>
    </submittedName>
</protein>
<reference evidence="4" key="1">
    <citation type="submission" date="2016-10" db="EMBL/GenBank/DDBJ databases">
        <authorList>
            <person name="Varghese N."/>
            <person name="Submissions S."/>
        </authorList>
    </citation>
    <scope>NUCLEOTIDE SEQUENCE [LARGE SCALE GENOMIC DNA]</scope>
    <source>
        <strain evidence="4">DSM 18887</strain>
    </source>
</reference>
<gene>
    <name evidence="3" type="ORF">SAMN03080615_00136</name>
</gene>
<proteinExistence type="inferred from homology"/>
<dbReference type="InterPro" id="IPR023631">
    <property type="entry name" value="Amidase_dom"/>
</dbReference>
<feature type="domain" description="Amidase" evidence="2">
    <location>
        <begin position="255"/>
        <end position="358"/>
    </location>
</feature>
<dbReference type="EMBL" id="FOGB01000001">
    <property type="protein sequence ID" value="SEQ04038.1"/>
    <property type="molecule type" value="Genomic_DNA"/>
</dbReference>
<dbReference type="AlphaFoldDB" id="A0A1H9CTY3"/>
<name>A0A1H9CTY3_9GAMM</name>
<evidence type="ECO:0000259" key="2">
    <source>
        <dbReference type="Pfam" id="PF01425"/>
    </source>
</evidence>
<dbReference type="InterPro" id="IPR036928">
    <property type="entry name" value="AS_sf"/>
</dbReference>
<evidence type="ECO:0000256" key="1">
    <source>
        <dbReference type="ARBA" id="ARBA00009199"/>
    </source>
</evidence>
<dbReference type="PANTHER" id="PTHR11895">
    <property type="entry name" value="TRANSAMIDASE"/>
    <property type="match status" value="1"/>
</dbReference>
<dbReference type="STRING" id="355243.SAMN03080615_00136"/>
<dbReference type="GO" id="GO:0003824">
    <property type="term" value="F:catalytic activity"/>
    <property type="evidence" value="ECO:0007669"/>
    <property type="project" value="InterPro"/>
</dbReference>
<accession>A0A1H9CTY3</accession>
<keyword evidence="4" id="KW-1185">Reference proteome</keyword>
<feature type="domain" description="Amidase" evidence="2">
    <location>
        <begin position="17"/>
        <end position="173"/>
    </location>
</feature>
<dbReference type="Proteomes" id="UP000198749">
    <property type="component" value="Unassembled WGS sequence"/>
</dbReference>
<dbReference type="OrthoDB" id="8872210at2"/>
<organism evidence="3 4">
    <name type="scientific">Amphritea atlantica</name>
    <dbReference type="NCBI Taxonomy" id="355243"/>
    <lineage>
        <taxon>Bacteria</taxon>
        <taxon>Pseudomonadati</taxon>
        <taxon>Pseudomonadota</taxon>
        <taxon>Gammaproteobacteria</taxon>
        <taxon>Oceanospirillales</taxon>
        <taxon>Oceanospirillaceae</taxon>
        <taxon>Amphritea</taxon>
    </lineage>
</organism>
<evidence type="ECO:0000313" key="3">
    <source>
        <dbReference type="EMBL" id="SEQ04038.1"/>
    </source>
</evidence>